<name>A0A8H6Y3E2_9AGAR</name>
<feature type="signal peptide" evidence="1">
    <location>
        <begin position="1"/>
        <end position="22"/>
    </location>
</feature>
<dbReference type="EMBL" id="JACAZH010000013">
    <property type="protein sequence ID" value="KAF7351689.1"/>
    <property type="molecule type" value="Genomic_DNA"/>
</dbReference>
<keyword evidence="3" id="KW-1185">Reference proteome</keyword>
<evidence type="ECO:0000256" key="1">
    <source>
        <dbReference type="SAM" id="SignalP"/>
    </source>
</evidence>
<dbReference type="OrthoDB" id="2886481at2759"/>
<comment type="caution">
    <text evidence="2">The sequence shown here is derived from an EMBL/GenBank/DDBJ whole genome shotgun (WGS) entry which is preliminary data.</text>
</comment>
<proteinExistence type="predicted"/>
<evidence type="ECO:0000313" key="3">
    <source>
        <dbReference type="Proteomes" id="UP000623467"/>
    </source>
</evidence>
<organism evidence="2 3">
    <name type="scientific">Mycena sanguinolenta</name>
    <dbReference type="NCBI Taxonomy" id="230812"/>
    <lineage>
        <taxon>Eukaryota</taxon>
        <taxon>Fungi</taxon>
        <taxon>Dikarya</taxon>
        <taxon>Basidiomycota</taxon>
        <taxon>Agaricomycotina</taxon>
        <taxon>Agaricomycetes</taxon>
        <taxon>Agaricomycetidae</taxon>
        <taxon>Agaricales</taxon>
        <taxon>Marasmiineae</taxon>
        <taxon>Mycenaceae</taxon>
        <taxon>Mycena</taxon>
    </lineage>
</organism>
<accession>A0A8H6Y3E2</accession>
<keyword evidence="1" id="KW-0732">Signal</keyword>
<evidence type="ECO:0000313" key="2">
    <source>
        <dbReference type="EMBL" id="KAF7351689.1"/>
    </source>
</evidence>
<sequence>MFFNKSLFALVSTFVFIGSASAFTGTATLGFTGTTNCGCPATNGPSAISIPAADVGSHVCCSDSITVTYNGKSVFAVFNGIFDDAPAGTDDVQLSSFTFGELEDDSTETSLSPVTWVFN</sequence>
<reference evidence="2" key="1">
    <citation type="submission" date="2020-05" db="EMBL/GenBank/DDBJ databases">
        <title>Mycena genomes resolve the evolution of fungal bioluminescence.</title>
        <authorList>
            <person name="Tsai I.J."/>
        </authorList>
    </citation>
    <scope>NUCLEOTIDE SEQUENCE</scope>
    <source>
        <strain evidence="2">160909Yilan</strain>
    </source>
</reference>
<gene>
    <name evidence="2" type="ORF">MSAN_01601800</name>
</gene>
<dbReference type="AlphaFoldDB" id="A0A8H6Y3E2"/>
<dbReference type="Proteomes" id="UP000623467">
    <property type="component" value="Unassembled WGS sequence"/>
</dbReference>
<feature type="chain" id="PRO_5034107240" description="Secreted protein" evidence="1">
    <location>
        <begin position="23"/>
        <end position="119"/>
    </location>
</feature>
<evidence type="ECO:0008006" key="4">
    <source>
        <dbReference type="Google" id="ProtNLM"/>
    </source>
</evidence>
<protein>
    <recommendedName>
        <fullName evidence="4">Secreted protein</fullName>
    </recommendedName>
</protein>